<dbReference type="InterPro" id="IPR045138">
    <property type="entry name" value="MeCP2/MBD4"/>
</dbReference>
<dbReference type="GO" id="GO:0003824">
    <property type="term" value="F:catalytic activity"/>
    <property type="evidence" value="ECO:0007669"/>
    <property type="project" value="InterPro"/>
</dbReference>
<gene>
    <name evidence="3" type="ORF">LTR91_026077</name>
</gene>
<dbReference type="InterPro" id="IPR011257">
    <property type="entry name" value="DNA_glycosylase"/>
</dbReference>
<keyword evidence="4" id="KW-1185">Reference proteome</keyword>
<evidence type="ECO:0000256" key="1">
    <source>
        <dbReference type="ARBA" id="ARBA00004123"/>
    </source>
</evidence>
<dbReference type="GO" id="GO:0006281">
    <property type="term" value="P:DNA repair"/>
    <property type="evidence" value="ECO:0007669"/>
    <property type="project" value="InterPro"/>
</dbReference>
<dbReference type="PANTHER" id="PTHR15074:SF0">
    <property type="entry name" value="METHYL-CPG-BINDING DOMAIN PROTEIN 4-LIKE PROTEIN"/>
    <property type="match status" value="1"/>
</dbReference>
<dbReference type="Proteomes" id="UP001175353">
    <property type="component" value="Unassembled WGS sequence"/>
</dbReference>
<dbReference type="SUPFAM" id="SSF48150">
    <property type="entry name" value="DNA-glycosylase"/>
    <property type="match status" value="1"/>
</dbReference>
<dbReference type="GO" id="GO:0003677">
    <property type="term" value="F:DNA binding"/>
    <property type="evidence" value="ECO:0007669"/>
    <property type="project" value="InterPro"/>
</dbReference>
<evidence type="ECO:0000313" key="4">
    <source>
        <dbReference type="Proteomes" id="UP001175353"/>
    </source>
</evidence>
<evidence type="ECO:0000313" key="3">
    <source>
        <dbReference type="EMBL" id="KAK0949901.1"/>
    </source>
</evidence>
<dbReference type="Gene3D" id="1.10.340.30">
    <property type="entry name" value="Hypothetical protein, domain 2"/>
    <property type="match status" value="1"/>
</dbReference>
<dbReference type="PANTHER" id="PTHR15074">
    <property type="entry name" value="METHYL-CPG-BINDING PROTEIN"/>
    <property type="match status" value="1"/>
</dbReference>
<keyword evidence="2" id="KW-0539">Nucleus</keyword>
<reference evidence="3" key="1">
    <citation type="submission" date="2023-06" db="EMBL/GenBank/DDBJ databases">
        <title>Black Yeasts Isolated from many extreme environments.</title>
        <authorList>
            <person name="Coleine C."/>
            <person name="Stajich J.E."/>
            <person name="Selbmann L."/>
        </authorList>
    </citation>
    <scope>NUCLEOTIDE SEQUENCE</scope>
    <source>
        <strain evidence="3">CCFEE 5200</strain>
    </source>
</reference>
<evidence type="ECO:0008006" key="5">
    <source>
        <dbReference type="Google" id="ProtNLM"/>
    </source>
</evidence>
<accession>A0AAN6GZU3</accession>
<dbReference type="AlphaFoldDB" id="A0AAN6GZU3"/>
<organism evidence="3 4">
    <name type="scientific">Friedmanniomyces endolithicus</name>
    <dbReference type="NCBI Taxonomy" id="329885"/>
    <lineage>
        <taxon>Eukaryota</taxon>
        <taxon>Fungi</taxon>
        <taxon>Dikarya</taxon>
        <taxon>Ascomycota</taxon>
        <taxon>Pezizomycotina</taxon>
        <taxon>Dothideomycetes</taxon>
        <taxon>Dothideomycetidae</taxon>
        <taxon>Mycosphaerellales</taxon>
        <taxon>Teratosphaeriaceae</taxon>
        <taxon>Friedmanniomyces</taxon>
    </lineage>
</organism>
<protein>
    <recommendedName>
        <fullName evidence="5">HhH-GPD domain-containing protein</fullName>
    </recommendedName>
</protein>
<dbReference type="GO" id="GO:0005634">
    <property type="term" value="C:nucleus"/>
    <property type="evidence" value="ECO:0007669"/>
    <property type="project" value="UniProtKB-SubCell"/>
</dbReference>
<proteinExistence type="predicted"/>
<evidence type="ECO:0000256" key="2">
    <source>
        <dbReference type="ARBA" id="ARBA00023242"/>
    </source>
</evidence>
<dbReference type="EMBL" id="JAUJLE010000966">
    <property type="protein sequence ID" value="KAK0949901.1"/>
    <property type="molecule type" value="Genomic_DNA"/>
</dbReference>
<comment type="subcellular location">
    <subcellularLocation>
        <location evidence="1">Nucleus</location>
    </subcellularLocation>
</comment>
<name>A0AAN6GZU3_9PEZI</name>
<comment type="caution">
    <text evidence="3">The sequence shown here is derived from an EMBL/GenBank/DDBJ whole genome shotgun (WGS) entry which is preliminary data.</text>
</comment>
<sequence length="248" mass="28212">MSDEPLIEERYAPDQAQPDYAKPRQFQVLATCIFLNRTSAAQARHLLEAFLEEYPSPERLRTADPKDIQERYFKHLGLYRRAGWLVRMADQLLQDPPRPGILRQKTYQNAGYACEIAHLAGIGPYASDAWRLFCKKPFYAGHQIVVADEWRTLEPKDKDLKRYVQRKRREEQIRVLTDDVVSRMAAVQLSSASASRLKPTSQSGLLIGSGDSALRVPQRIIDQARGISLASSENARNRRSSRVSATKS</sequence>